<name>A0A9W9F7G3_9EURO</name>
<dbReference type="Proteomes" id="UP001149074">
    <property type="component" value="Unassembled WGS sequence"/>
</dbReference>
<dbReference type="EMBL" id="JAPQKI010000006">
    <property type="protein sequence ID" value="KAJ5095028.1"/>
    <property type="molecule type" value="Genomic_DNA"/>
</dbReference>
<dbReference type="AlphaFoldDB" id="A0A9W9F7G3"/>
<protein>
    <submittedName>
        <fullName evidence="1">Uncharacterized protein</fullName>
    </submittedName>
</protein>
<dbReference type="RefSeq" id="XP_056473178.1">
    <property type="nucleotide sequence ID" value="XM_056619812.1"/>
</dbReference>
<evidence type="ECO:0000313" key="2">
    <source>
        <dbReference type="Proteomes" id="UP001149074"/>
    </source>
</evidence>
<proteinExistence type="predicted"/>
<dbReference type="GeneID" id="81358791"/>
<keyword evidence="2" id="KW-1185">Reference proteome</keyword>
<accession>A0A9W9F7G3</accession>
<evidence type="ECO:0000313" key="1">
    <source>
        <dbReference type="EMBL" id="KAJ5095028.1"/>
    </source>
</evidence>
<gene>
    <name evidence="1" type="ORF">N7532_007319</name>
</gene>
<reference evidence="1" key="1">
    <citation type="submission" date="2022-11" db="EMBL/GenBank/DDBJ databases">
        <authorList>
            <person name="Petersen C."/>
        </authorList>
    </citation>
    <scope>NUCLEOTIDE SEQUENCE</scope>
    <source>
        <strain evidence="1">IBT 30761</strain>
    </source>
</reference>
<reference evidence="1" key="2">
    <citation type="journal article" date="2023" name="IMA Fungus">
        <title>Comparative genomic study of the Penicillium genus elucidates a diverse pangenome and 15 lateral gene transfer events.</title>
        <authorList>
            <person name="Petersen C."/>
            <person name="Sorensen T."/>
            <person name="Nielsen M.R."/>
            <person name="Sondergaard T.E."/>
            <person name="Sorensen J.L."/>
            <person name="Fitzpatrick D.A."/>
            <person name="Frisvad J.C."/>
            <person name="Nielsen K.L."/>
        </authorList>
    </citation>
    <scope>NUCLEOTIDE SEQUENCE</scope>
    <source>
        <strain evidence="1">IBT 30761</strain>
    </source>
</reference>
<comment type="caution">
    <text evidence="1">The sequence shown here is derived from an EMBL/GenBank/DDBJ whole genome shotgun (WGS) entry which is preliminary data.</text>
</comment>
<organism evidence="1 2">
    <name type="scientific">Penicillium argentinense</name>
    <dbReference type="NCBI Taxonomy" id="1131581"/>
    <lineage>
        <taxon>Eukaryota</taxon>
        <taxon>Fungi</taxon>
        <taxon>Dikarya</taxon>
        <taxon>Ascomycota</taxon>
        <taxon>Pezizomycotina</taxon>
        <taxon>Eurotiomycetes</taxon>
        <taxon>Eurotiomycetidae</taxon>
        <taxon>Eurotiales</taxon>
        <taxon>Aspergillaceae</taxon>
        <taxon>Penicillium</taxon>
    </lineage>
</organism>
<sequence>MSEPSSPAAATQRLNDLTQQRDVYRSALHTISSSLMEHFNGHETAKSTAQLSEWVTLRTLLENRIRDLSRQILALTPIEVGEI</sequence>